<feature type="signal peptide" evidence="2">
    <location>
        <begin position="1"/>
        <end position="20"/>
    </location>
</feature>
<dbReference type="PROSITE" id="PS51257">
    <property type="entry name" value="PROKAR_LIPOPROTEIN"/>
    <property type="match status" value="1"/>
</dbReference>
<feature type="compositionally biased region" description="Low complexity" evidence="1">
    <location>
        <begin position="61"/>
        <end position="71"/>
    </location>
</feature>
<feature type="compositionally biased region" description="Basic and acidic residues" evidence="1">
    <location>
        <begin position="48"/>
        <end position="60"/>
    </location>
</feature>
<accession>A0A840A3Z8</accession>
<name>A0A840A3Z8_9CAUL</name>
<feature type="compositionally biased region" description="Low complexity" evidence="1">
    <location>
        <begin position="34"/>
        <end position="44"/>
    </location>
</feature>
<comment type="caution">
    <text evidence="3">The sequence shown here is derived from an EMBL/GenBank/DDBJ whole genome shotgun (WGS) entry which is preliminary data.</text>
</comment>
<protein>
    <submittedName>
        <fullName evidence="3">Uncharacterized protein involved in copper resistance</fullName>
    </submittedName>
</protein>
<sequence length="96" mass="9555">MNIRNKFAACAAGAMALLLAACGQKESAPPPVEAQPVAAAPTPANEGAHPEASPHADVTAHDAASSTAAPAQGMPPKKGDQKADPNSDMAGMKMPK</sequence>
<evidence type="ECO:0000313" key="4">
    <source>
        <dbReference type="Proteomes" id="UP000530564"/>
    </source>
</evidence>
<proteinExistence type="predicted"/>
<reference evidence="3 4" key="1">
    <citation type="submission" date="2020-08" db="EMBL/GenBank/DDBJ databases">
        <title>Genomic Encyclopedia of Type Strains, Phase IV (KMG-IV): sequencing the most valuable type-strain genomes for metagenomic binning, comparative biology and taxonomic classification.</title>
        <authorList>
            <person name="Goeker M."/>
        </authorList>
    </citation>
    <scope>NUCLEOTIDE SEQUENCE [LARGE SCALE GENOMIC DNA]</scope>
    <source>
        <strain evidence="3 4">DSM 21793</strain>
    </source>
</reference>
<feature type="chain" id="PRO_5032808068" evidence="2">
    <location>
        <begin position="21"/>
        <end position="96"/>
    </location>
</feature>
<keyword evidence="4" id="KW-1185">Reference proteome</keyword>
<feature type="region of interest" description="Disordered" evidence="1">
    <location>
        <begin position="25"/>
        <end position="96"/>
    </location>
</feature>
<dbReference type="RefSeq" id="WP_183776064.1">
    <property type="nucleotide sequence ID" value="NZ_JACIDK010000006.1"/>
</dbReference>
<organism evidence="3 4">
    <name type="scientific">Phenylobacterium haematophilum</name>
    <dbReference type="NCBI Taxonomy" id="98513"/>
    <lineage>
        <taxon>Bacteria</taxon>
        <taxon>Pseudomonadati</taxon>
        <taxon>Pseudomonadota</taxon>
        <taxon>Alphaproteobacteria</taxon>
        <taxon>Caulobacterales</taxon>
        <taxon>Caulobacteraceae</taxon>
        <taxon>Phenylobacterium</taxon>
    </lineage>
</organism>
<gene>
    <name evidence="3" type="ORF">GGQ61_003772</name>
</gene>
<evidence type="ECO:0000256" key="2">
    <source>
        <dbReference type="SAM" id="SignalP"/>
    </source>
</evidence>
<dbReference type="EMBL" id="JACIDK010000006">
    <property type="protein sequence ID" value="MBB3893034.1"/>
    <property type="molecule type" value="Genomic_DNA"/>
</dbReference>
<keyword evidence="2" id="KW-0732">Signal</keyword>
<dbReference type="Proteomes" id="UP000530564">
    <property type="component" value="Unassembled WGS sequence"/>
</dbReference>
<dbReference type="AlphaFoldDB" id="A0A840A3Z8"/>
<evidence type="ECO:0000313" key="3">
    <source>
        <dbReference type="EMBL" id="MBB3893034.1"/>
    </source>
</evidence>
<evidence type="ECO:0000256" key="1">
    <source>
        <dbReference type="SAM" id="MobiDB-lite"/>
    </source>
</evidence>